<dbReference type="EMBL" id="BEGY01000031">
    <property type="protein sequence ID" value="GAX78251.1"/>
    <property type="molecule type" value="Genomic_DNA"/>
</dbReference>
<gene>
    <name evidence="3" type="ORF">CEUSTIGMA_g5693.t1</name>
</gene>
<feature type="transmembrane region" description="Helical" evidence="2">
    <location>
        <begin position="49"/>
        <end position="71"/>
    </location>
</feature>
<keyword evidence="2" id="KW-0472">Membrane</keyword>
<reference evidence="3 4" key="1">
    <citation type="submission" date="2017-08" db="EMBL/GenBank/DDBJ databases">
        <title>Acidophilic green algal genome provides insights into adaptation to an acidic environment.</title>
        <authorList>
            <person name="Hirooka S."/>
            <person name="Hirose Y."/>
            <person name="Kanesaki Y."/>
            <person name="Higuchi S."/>
            <person name="Fujiwara T."/>
            <person name="Onuma R."/>
            <person name="Era A."/>
            <person name="Ohbayashi R."/>
            <person name="Uzuka A."/>
            <person name="Nozaki H."/>
            <person name="Yoshikawa H."/>
            <person name="Miyagishima S.Y."/>
        </authorList>
    </citation>
    <scope>NUCLEOTIDE SEQUENCE [LARGE SCALE GENOMIC DNA]</scope>
    <source>
        <strain evidence="3 4">NIES-2499</strain>
    </source>
</reference>
<keyword evidence="2" id="KW-0812">Transmembrane</keyword>
<dbReference type="Proteomes" id="UP000232323">
    <property type="component" value="Unassembled WGS sequence"/>
</dbReference>
<evidence type="ECO:0000313" key="3">
    <source>
        <dbReference type="EMBL" id="GAX78251.1"/>
    </source>
</evidence>
<sequence length="120" mass="12982">MLNLLTAFVLKNQHKLGYTLIALSIAIAAITYIKPVIDEPNITEGRKQLFQASLVFILVLLFGIVKNLVWFPPKQVAVSETPAIEASKADKKESVIPGNNGGSGKVAQSGKQGRRRSPKA</sequence>
<feature type="region of interest" description="Disordered" evidence="1">
    <location>
        <begin position="86"/>
        <end position="120"/>
    </location>
</feature>
<accession>A0A250X597</accession>
<evidence type="ECO:0000256" key="2">
    <source>
        <dbReference type="SAM" id="Phobius"/>
    </source>
</evidence>
<dbReference type="AlphaFoldDB" id="A0A250X597"/>
<evidence type="ECO:0000313" key="4">
    <source>
        <dbReference type="Proteomes" id="UP000232323"/>
    </source>
</evidence>
<organism evidence="3 4">
    <name type="scientific">Chlamydomonas eustigma</name>
    <dbReference type="NCBI Taxonomy" id="1157962"/>
    <lineage>
        <taxon>Eukaryota</taxon>
        <taxon>Viridiplantae</taxon>
        <taxon>Chlorophyta</taxon>
        <taxon>core chlorophytes</taxon>
        <taxon>Chlorophyceae</taxon>
        <taxon>CS clade</taxon>
        <taxon>Chlamydomonadales</taxon>
        <taxon>Chlamydomonadaceae</taxon>
        <taxon>Chlamydomonas</taxon>
    </lineage>
</organism>
<evidence type="ECO:0000256" key="1">
    <source>
        <dbReference type="SAM" id="MobiDB-lite"/>
    </source>
</evidence>
<name>A0A250X597_9CHLO</name>
<proteinExistence type="predicted"/>
<protein>
    <submittedName>
        <fullName evidence="3">Uncharacterized protein</fullName>
    </submittedName>
</protein>
<keyword evidence="4" id="KW-1185">Reference proteome</keyword>
<comment type="caution">
    <text evidence="3">The sequence shown here is derived from an EMBL/GenBank/DDBJ whole genome shotgun (WGS) entry which is preliminary data.</text>
</comment>
<feature type="transmembrane region" description="Helical" evidence="2">
    <location>
        <begin position="16"/>
        <end position="37"/>
    </location>
</feature>
<keyword evidence="2" id="KW-1133">Transmembrane helix</keyword>